<evidence type="ECO:0000313" key="1">
    <source>
        <dbReference type="EMBL" id="MBW78271.1"/>
    </source>
</evidence>
<dbReference type="AlphaFoldDB" id="A0A2M4DL57"/>
<name>A0A2M4DL57_ANODA</name>
<sequence>MFIAIGYYLRSSYVIFNTPLHLLLLILYSTNTRAAVITVDHVTDYDVDSSEINIAIVTTTELIHRMMRMLHSCRYC</sequence>
<reference evidence="1" key="1">
    <citation type="submission" date="2018-01" db="EMBL/GenBank/DDBJ databases">
        <title>An insight into the sialome of Amazonian anophelines.</title>
        <authorList>
            <person name="Ribeiro J.M."/>
            <person name="Scarpassa V."/>
            <person name="Calvo E."/>
        </authorList>
    </citation>
    <scope>NUCLEOTIDE SEQUENCE</scope>
</reference>
<protein>
    <submittedName>
        <fullName evidence="1">Putative secreted protein</fullName>
    </submittedName>
</protein>
<accession>A0A2M4DL57</accession>
<proteinExistence type="predicted"/>
<organism evidence="1">
    <name type="scientific">Anopheles darlingi</name>
    <name type="common">Mosquito</name>
    <dbReference type="NCBI Taxonomy" id="43151"/>
    <lineage>
        <taxon>Eukaryota</taxon>
        <taxon>Metazoa</taxon>
        <taxon>Ecdysozoa</taxon>
        <taxon>Arthropoda</taxon>
        <taxon>Hexapoda</taxon>
        <taxon>Insecta</taxon>
        <taxon>Pterygota</taxon>
        <taxon>Neoptera</taxon>
        <taxon>Endopterygota</taxon>
        <taxon>Diptera</taxon>
        <taxon>Nematocera</taxon>
        <taxon>Culicoidea</taxon>
        <taxon>Culicidae</taxon>
        <taxon>Anophelinae</taxon>
        <taxon>Anopheles</taxon>
    </lineage>
</organism>
<dbReference type="EMBL" id="GGFL01014093">
    <property type="protein sequence ID" value="MBW78271.1"/>
    <property type="molecule type" value="Transcribed_RNA"/>
</dbReference>